<keyword evidence="5 7" id="KW-1133">Transmembrane helix</keyword>
<evidence type="ECO:0000256" key="4">
    <source>
        <dbReference type="ARBA" id="ARBA00022692"/>
    </source>
</evidence>
<feature type="transmembrane region" description="Helical" evidence="7">
    <location>
        <begin position="22"/>
        <end position="43"/>
    </location>
</feature>
<organism evidence="9 10">
    <name type="scientific">Larkinella knui</name>
    <dbReference type="NCBI Taxonomy" id="2025310"/>
    <lineage>
        <taxon>Bacteria</taxon>
        <taxon>Pseudomonadati</taxon>
        <taxon>Bacteroidota</taxon>
        <taxon>Cytophagia</taxon>
        <taxon>Cytophagales</taxon>
        <taxon>Spirosomataceae</taxon>
        <taxon>Larkinella</taxon>
    </lineage>
</organism>
<comment type="caution">
    <text evidence="9">The sequence shown here is derived from an EMBL/GenBank/DDBJ whole genome shotgun (WGS) entry which is preliminary data.</text>
</comment>
<evidence type="ECO:0000259" key="8">
    <source>
        <dbReference type="Pfam" id="PF04239"/>
    </source>
</evidence>
<keyword evidence="3" id="KW-1003">Cell membrane</keyword>
<dbReference type="InterPro" id="IPR023090">
    <property type="entry name" value="UPF0702_alpha/beta_dom_sf"/>
</dbReference>
<evidence type="ECO:0000313" key="10">
    <source>
        <dbReference type="Proteomes" id="UP000274271"/>
    </source>
</evidence>
<evidence type="ECO:0000256" key="2">
    <source>
        <dbReference type="ARBA" id="ARBA00006448"/>
    </source>
</evidence>
<keyword evidence="6 7" id="KW-0472">Membrane</keyword>
<gene>
    <name evidence="9" type="ORF">EHT87_24600</name>
</gene>
<name>A0A3P1CE84_9BACT</name>
<dbReference type="OrthoDB" id="6538282at2"/>
<protein>
    <submittedName>
        <fullName evidence="9">DUF421 domain-containing protein</fullName>
    </submittedName>
</protein>
<dbReference type="InterPro" id="IPR007353">
    <property type="entry name" value="DUF421"/>
</dbReference>
<dbReference type="GO" id="GO:0005886">
    <property type="term" value="C:plasma membrane"/>
    <property type="evidence" value="ECO:0007669"/>
    <property type="project" value="UniProtKB-SubCell"/>
</dbReference>
<comment type="subcellular location">
    <subcellularLocation>
        <location evidence="1">Cell membrane</location>
        <topology evidence="1">Multi-pass membrane protein</topology>
    </subcellularLocation>
</comment>
<sequence length="231" mass="25979">MNDKEPIQAFDWQRLFIHDFPFSYLGEVALRTVIMFLILLVSLKISGKREVKQLSVFELVLVIGLGSAAGDPMFYHDVPLLAAAVVFVVMMSCYKFFTRLSDKNTKVREFLEGKPVYVIENGCILVQNFDEEDLGLDELFAELRLAGIENLGQVQTAILEHNGEVSIFKFKADDVKPGLPILPHQLKNPVDTLSEAGLYACCQCGQVVDFDKKIVSACQRCDHHQWVKAVP</sequence>
<keyword evidence="4 7" id="KW-0812">Transmembrane</keyword>
<dbReference type="PANTHER" id="PTHR34582:SF6">
    <property type="entry name" value="UPF0702 TRANSMEMBRANE PROTEIN YCAP"/>
    <property type="match status" value="1"/>
</dbReference>
<evidence type="ECO:0000256" key="6">
    <source>
        <dbReference type="ARBA" id="ARBA00023136"/>
    </source>
</evidence>
<feature type="domain" description="YetF C-terminal" evidence="8">
    <location>
        <begin position="103"/>
        <end position="173"/>
    </location>
</feature>
<evidence type="ECO:0000313" key="9">
    <source>
        <dbReference type="EMBL" id="RRB11651.1"/>
    </source>
</evidence>
<feature type="transmembrane region" description="Helical" evidence="7">
    <location>
        <begin position="80"/>
        <end position="97"/>
    </location>
</feature>
<accession>A0A3P1CE84</accession>
<dbReference type="Gene3D" id="3.30.240.20">
    <property type="entry name" value="bsu07140 like domains"/>
    <property type="match status" value="1"/>
</dbReference>
<keyword evidence="10" id="KW-1185">Reference proteome</keyword>
<dbReference type="RefSeq" id="WP_124909318.1">
    <property type="nucleotide sequence ID" value="NZ_RQJP01000005.1"/>
</dbReference>
<feature type="transmembrane region" description="Helical" evidence="7">
    <location>
        <begin position="55"/>
        <end position="74"/>
    </location>
</feature>
<evidence type="ECO:0000256" key="1">
    <source>
        <dbReference type="ARBA" id="ARBA00004651"/>
    </source>
</evidence>
<dbReference type="Proteomes" id="UP000274271">
    <property type="component" value="Unassembled WGS sequence"/>
</dbReference>
<dbReference type="Pfam" id="PF04239">
    <property type="entry name" value="DUF421"/>
    <property type="match status" value="1"/>
</dbReference>
<evidence type="ECO:0000256" key="3">
    <source>
        <dbReference type="ARBA" id="ARBA00022475"/>
    </source>
</evidence>
<comment type="similarity">
    <text evidence="2">Belongs to the UPF0702 family.</text>
</comment>
<evidence type="ECO:0000256" key="5">
    <source>
        <dbReference type="ARBA" id="ARBA00022989"/>
    </source>
</evidence>
<proteinExistence type="inferred from homology"/>
<evidence type="ECO:0000256" key="7">
    <source>
        <dbReference type="SAM" id="Phobius"/>
    </source>
</evidence>
<dbReference type="AlphaFoldDB" id="A0A3P1CE84"/>
<dbReference type="EMBL" id="RQJP01000005">
    <property type="protein sequence ID" value="RRB11651.1"/>
    <property type="molecule type" value="Genomic_DNA"/>
</dbReference>
<reference evidence="9 10" key="1">
    <citation type="submission" date="2018-11" db="EMBL/GenBank/DDBJ databases">
        <authorList>
            <person name="Zhou Z."/>
            <person name="Wang G."/>
        </authorList>
    </citation>
    <scope>NUCLEOTIDE SEQUENCE [LARGE SCALE GENOMIC DNA]</scope>
    <source>
        <strain evidence="9 10">KCTC42998</strain>
    </source>
</reference>
<dbReference type="PANTHER" id="PTHR34582">
    <property type="entry name" value="UPF0702 TRANSMEMBRANE PROTEIN YCAP"/>
    <property type="match status" value="1"/>
</dbReference>